<evidence type="ECO:0000313" key="3">
    <source>
        <dbReference type="Proteomes" id="UP001479933"/>
    </source>
</evidence>
<dbReference type="SUPFAM" id="SSF46785">
    <property type="entry name" value="Winged helix' DNA-binding domain"/>
    <property type="match status" value="1"/>
</dbReference>
<organism evidence="2 3">
    <name type="scientific">Gordonia hydrophobica</name>
    <dbReference type="NCBI Taxonomy" id="40516"/>
    <lineage>
        <taxon>Bacteria</taxon>
        <taxon>Bacillati</taxon>
        <taxon>Actinomycetota</taxon>
        <taxon>Actinomycetes</taxon>
        <taxon>Mycobacteriales</taxon>
        <taxon>Gordoniaceae</taxon>
        <taxon>Gordonia</taxon>
    </lineage>
</organism>
<dbReference type="SMART" id="SM00347">
    <property type="entry name" value="HTH_MARR"/>
    <property type="match status" value="1"/>
</dbReference>
<sequence length="153" mass="17026">MSDESPWLSPAELAVWLKFSHLLVRVPQELDAQLRRDAGLNWYEYLALAGLSESPGRTARMSDLAVLTNGSLSRLSHVVKRLEDHGWVTRAPSPDDGRYTNASLTDAGWEKIQEAAPEHVATVRRFFVDPLTSDQLADLDHCCEAMQKALDGP</sequence>
<proteinExistence type="predicted"/>
<dbReference type="PROSITE" id="PS50995">
    <property type="entry name" value="HTH_MARR_2"/>
    <property type="match status" value="1"/>
</dbReference>
<feature type="domain" description="HTH marR-type" evidence="1">
    <location>
        <begin position="16"/>
        <end position="148"/>
    </location>
</feature>
<evidence type="ECO:0000313" key="2">
    <source>
        <dbReference type="EMBL" id="WYY06082.1"/>
    </source>
</evidence>
<dbReference type="Gene3D" id="1.10.10.10">
    <property type="entry name" value="Winged helix-like DNA-binding domain superfamily/Winged helix DNA-binding domain"/>
    <property type="match status" value="1"/>
</dbReference>
<dbReference type="InterPro" id="IPR039422">
    <property type="entry name" value="MarR/SlyA-like"/>
</dbReference>
<dbReference type="Pfam" id="PF12802">
    <property type="entry name" value="MarR_2"/>
    <property type="match status" value="1"/>
</dbReference>
<dbReference type="RefSeq" id="WP_066161723.1">
    <property type="nucleotide sequence ID" value="NZ_CP136137.1"/>
</dbReference>
<evidence type="ECO:0000259" key="1">
    <source>
        <dbReference type="PROSITE" id="PS50995"/>
    </source>
</evidence>
<reference evidence="2 3" key="1">
    <citation type="journal article" date="2023" name="Virus Evol.">
        <title>Computational host range prediction-The good, the bad, and the ugly.</title>
        <authorList>
            <person name="Howell A.A."/>
            <person name="Versoza C.J."/>
            <person name="Pfeifer S.P."/>
        </authorList>
    </citation>
    <scope>NUCLEOTIDE SEQUENCE [LARGE SCALE GENOMIC DNA]</scope>
    <source>
        <strain evidence="2 3">1610/1b</strain>
    </source>
</reference>
<gene>
    <name evidence="2" type="ORF">RVF87_13470</name>
</gene>
<dbReference type="Proteomes" id="UP001479933">
    <property type="component" value="Chromosome"/>
</dbReference>
<dbReference type="PANTHER" id="PTHR33164">
    <property type="entry name" value="TRANSCRIPTIONAL REGULATOR, MARR FAMILY"/>
    <property type="match status" value="1"/>
</dbReference>
<dbReference type="InterPro" id="IPR036390">
    <property type="entry name" value="WH_DNA-bd_sf"/>
</dbReference>
<dbReference type="PANTHER" id="PTHR33164:SF99">
    <property type="entry name" value="MARR FAMILY REGULATORY PROTEIN"/>
    <property type="match status" value="1"/>
</dbReference>
<protein>
    <submittedName>
        <fullName evidence="2">MarR family transcriptional regulator</fullName>
    </submittedName>
</protein>
<dbReference type="EMBL" id="CP136137">
    <property type="protein sequence ID" value="WYY06082.1"/>
    <property type="molecule type" value="Genomic_DNA"/>
</dbReference>
<name>A0ABZ2TXE7_9ACTN</name>
<keyword evidence="3" id="KW-1185">Reference proteome</keyword>
<accession>A0ABZ2TXE7</accession>
<dbReference type="InterPro" id="IPR000835">
    <property type="entry name" value="HTH_MarR-typ"/>
</dbReference>
<dbReference type="InterPro" id="IPR036388">
    <property type="entry name" value="WH-like_DNA-bd_sf"/>
</dbReference>